<dbReference type="Pfam" id="PF02397">
    <property type="entry name" value="Bac_transf"/>
    <property type="match status" value="1"/>
</dbReference>
<comment type="subcellular location">
    <subcellularLocation>
        <location evidence="1">Membrane</location>
        <topology evidence="1">Multi-pass membrane protein</topology>
    </subcellularLocation>
</comment>
<feature type="transmembrane region" description="Helical" evidence="7">
    <location>
        <begin position="7"/>
        <end position="26"/>
    </location>
</feature>
<evidence type="ECO:0000313" key="10">
    <source>
        <dbReference type="Proteomes" id="UP000294678"/>
    </source>
</evidence>
<dbReference type="Proteomes" id="UP000294678">
    <property type="component" value="Unassembled WGS sequence"/>
</dbReference>
<comment type="similarity">
    <text evidence="2">Belongs to the bacterial sugar transferase family.</text>
</comment>
<evidence type="ECO:0000256" key="4">
    <source>
        <dbReference type="ARBA" id="ARBA00022692"/>
    </source>
</evidence>
<dbReference type="AlphaFoldDB" id="A0AA46I4W1"/>
<feature type="transmembrane region" description="Helical" evidence="7">
    <location>
        <begin position="86"/>
        <end position="108"/>
    </location>
</feature>
<dbReference type="PANTHER" id="PTHR30576:SF0">
    <property type="entry name" value="UNDECAPRENYL-PHOSPHATE N-ACETYLGALACTOSAMINYL 1-PHOSPHATE TRANSFERASE-RELATED"/>
    <property type="match status" value="1"/>
</dbReference>
<protein>
    <submittedName>
        <fullName evidence="9">Exopolysaccharide biosynthesis polyprenyl glycosylphosphotransferase</fullName>
    </submittedName>
</protein>
<keyword evidence="10" id="KW-1185">Reference proteome</keyword>
<feature type="transmembrane region" description="Helical" evidence="7">
    <location>
        <begin position="32"/>
        <end position="51"/>
    </location>
</feature>
<evidence type="ECO:0000259" key="8">
    <source>
        <dbReference type="Pfam" id="PF02397"/>
    </source>
</evidence>
<dbReference type="GO" id="GO:0016020">
    <property type="term" value="C:membrane"/>
    <property type="evidence" value="ECO:0007669"/>
    <property type="project" value="UniProtKB-SubCell"/>
</dbReference>
<evidence type="ECO:0000256" key="5">
    <source>
        <dbReference type="ARBA" id="ARBA00022989"/>
    </source>
</evidence>
<organism evidence="9 10">
    <name type="scientific">Hypnocyclicus thermotrophus</name>
    <dbReference type="NCBI Taxonomy" id="1627895"/>
    <lineage>
        <taxon>Bacteria</taxon>
        <taxon>Fusobacteriati</taxon>
        <taxon>Fusobacteriota</taxon>
        <taxon>Fusobacteriia</taxon>
        <taxon>Fusobacteriales</taxon>
        <taxon>Fusobacteriaceae</taxon>
        <taxon>Hypnocyclicus</taxon>
    </lineage>
</organism>
<keyword evidence="6 7" id="KW-0472">Membrane</keyword>
<keyword evidence="5 7" id="KW-1133">Transmembrane helix</keyword>
<evidence type="ECO:0000256" key="1">
    <source>
        <dbReference type="ARBA" id="ARBA00004141"/>
    </source>
</evidence>
<sequence>MSIGSRLTIFNTLLNLIFFYFLSFIFGIDINLSFIILIFGIFIIYYIFNIYNMEKGKYQFSDLLYSFFLNLLLVIVALLVNMKELAFVFIDIFILQNIIKYFLAKFFVKKNNVIIIGKNKESEVIKRIINEKDIYNVVAELNFQEIENIEELVEKYDVERIIITENIIKESLIQKILSVKLKGVKTYNYINFFEKVEEKVLVNRINEEWFLFGRGFNILHDNFQKRLKRIFDFLLAILIFILTFPIMLVSAVIIKLESKGPILFIQERIGLGNKSFKIVKFRSMTVDAEKNGPQWAQKKDNRVTKFGKFMRKTRIDELPQLWNVIKGEMSFIGPRPERKYFIDILEKEIPYYNVRHSVKPGLTGWAQVKYPYGASVEDALRKLEYDLFYIKHQNFIFDIIIIFKTVKTVVFGKGR</sequence>
<accession>A0AA46I4W1</accession>
<keyword evidence="3" id="KW-0808">Transferase</keyword>
<evidence type="ECO:0000256" key="3">
    <source>
        <dbReference type="ARBA" id="ARBA00022679"/>
    </source>
</evidence>
<dbReference type="InterPro" id="IPR017475">
    <property type="entry name" value="EPS_sugar_tfrase"/>
</dbReference>
<evidence type="ECO:0000256" key="6">
    <source>
        <dbReference type="ARBA" id="ARBA00023136"/>
    </source>
</evidence>
<dbReference type="RefSeq" id="WP_134113726.1">
    <property type="nucleotide sequence ID" value="NZ_SOBG01000009.1"/>
</dbReference>
<feature type="transmembrane region" description="Helical" evidence="7">
    <location>
        <begin position="63"/>
        <end position="80"/>
    </location>
</feature>
<dbReference type="EMBL" id="SOBG01000009">
    <property type="protein sequence ID" value="TDT67862.1"/>
    <property type="molecule type" value="Genomic_DNA"/>
</dbReference>
<dbReference type="PANTHER" id="PTHR30576">
    <property type="entry name" value="COLANIC BIOSYNTHESIS UDP-GLUCOSE LIPID CARRIER TRANSFERASE"/>
    <property type="match status" value="1"/>
</dbReference>
<feature type="transmembrane region" description="Helical" evidence="7">
    <location>
        <begin position="233"/>
        <end position="254"/>
    </location>
</feature>
<dbReference type="InterPro" id="IPR003362">
    <property type="entry name" value="Bact_transf"/>
</dbReference>
<gene>
    <name evidence="9" type="ORF">EV215_1865</name>
</gene>
<name>A0AA46I4W1_9FUSO</name>
<reference evidence="9 10" key="1">
    <citation type="submission" date="2019-03" db="EMBL/GenBank/DDBJ databases">
        <title>Genomic Encyclopedia of Type Strains, Phase IV (KMG-IV): sequencing the most valuable type-strain genomes for metagenomic binning, comparative biology and taxonomic classification.</title>
        <authorList>
            <person name="Goeker M."/>
        </authorList>
    </citation>
    <scope>NUCLEOTIDE SEQUENCE [LARGE SCALE GENOMIC DNA]</scope>
    <source>
        <strain evidence="9 10">DSM 100055</strain>
    </source>
</reference>
<feature type="domain" description="Bacterial sugar transferase" evidence="8">
    <location>
        <begin position="228"/>
        <end position="410"/>
    </location>
</feature>
<evidence type="ECO:0000256" key="2">
    <source>
        <dbReference type="ARBA" id="ARBA00006464"/>
    </source>
</evidence>
<comment type="caution">
    <text evidence="9">The sequence shown here is derived from an EMBL/GenBank/DDBJ whole genome shotgun (WGS) entry which is preliminary data.</text>
</comment>
<keyword evidence="4 7" id="KW-0812">Transmembrane</keyword>
<dbReference type="GO" id="GO:0016780">
    <property type="term" value="F:phosphotransferase activity, for other substituted phosphate groups"/>
    <property type="evidence" value="ECO:0007669"/>
    <property type="project" value="TreeGrafter"/>
</dbReference>
<dbReference type="NCBIfam" id="TIGR03025">
    <property type="entry name" value="EPS_sugtrans"/>
    <property type="match status" value="1"/>
</dbReference>
<evidence type="ECO:0000313" key="9">
    <source>
        <dbReference type="EMBL" id="TDT67862.1"/>
    </source>
</evidence>
<evidence type="ECO:0000256" key="7">
    <source>
        <dbReference type="SAM" id="Phobius"/>
    </source>
</evidence>
<proteinExistence type="inferred from homology"/>